<protein>
    <submittedName>
        <fullName evidence="12">Unannotated protein</fullName>
    </submittedName>
</protein>
<dbReference type="PROSITE" id="PS50928">
    <property type="entry name" value="ABC_TM1"/>
    <property type="match status" value="1"/>
</dbReference>
<feature type="transmembrane region" description="Helical" evidence="8">
    <location>
        <begin position="163"/>
        <end position="188"/>
    </location>
</feature>
<evidence type="ECO:0000256" key="2">
    <source>
        <dbReference type="ARBA" id="ARBA00007069"/>
    </source>
</evidence>
<dbReference type="InterPro" id="IPR000515">
    <property type="entry name" value="MetI-like"/>
</dbReference>
<dbReference type="EMBL" id="CAEZWR010000123">
    <property type="protein sequence ID" value="CAB4670427.1"/>
    <property type="molecule type" value="Genomic_DNA"/>
</dbReference>
<feature type="transmembrane region" description="Helical" evidence="8">
    <location>
        <begin position="270"/>
        <end position="289"/>
    </location>
</feature>
<feature type="transmembrane region" description="Helical" evidence="8">
    <location>
        <begin position="117"/>
        <end position="137"/>
    </location>
</feature>
<dbReference type="Pfam" id="PF00528">
    <property type="entry name" value="BPD_transp_1"/>
    <property type="match status" value="1"/>
</dbReference>
<evidence type="ECO:0000256" key="5">
    <source>
        <dbReference type="ARBA" id="ARBA00022692"/>
    </source>
</evidence>
<dbReference type="PANTHER" id="PTHR42929">
    <property type="entry name" value="INNER MEMBRANE ABC TRANSPORTER PERMEASE PROTEIN YDCU-RELATED-RELATED"/>
    <property type="match status" value="1"/>
</dbReference>
<gene>
    <name evidence="10" type="ORF">UFOPK1908_00097</name>
    <name evidence="11" type="ORF">UFOPK2282_01047</name>
    <name evidence="12" type="ORF">UFOPK3576_00562</name>
</gene>
<evidence type="ECO:0000256" key="7">
    <source>
        <dbReference type="ARBA" id="ARBA00023136"/>
    </source>
</evidence>
<dbReference type="GO" id="GO:0005886">
    <property type="term" value="C:plasma membrane"/>
    <property type="evidence" value="ECO:0007669"/>
    <property type="project" value="UniProtKB-SubCell"/>
</dbReference>
<name>A0A6J7G4B7_9ZZZZ</name>
<evidence type="ECO:0000256" key="6">
    <source>
        <dbReference type="ARBA" id="ARBA00022989"/>
    </source>
</evidence>
<evidence type="ECO:0000259" key="9">
    <source>
        <dbReference type="PROSITE" id="PS50928"/>
    </source>
</evidence>
<dbReference type="PANTHER" id="PTHR42929:SF1">
    <property type="entry name" value="INNER MEMBRANE ABC TRANSPORTER PERMEASE PROTEIN YDCU-RELATED"/>
    <property type="match status" value="1"/>
</dbReference>
<evidence type="ECO:0000313" key="11">
    <source>
        <dbReference type="EMBL" id="CAB4670427.1"/>
    </source>
</evidence>
<evidence type="ECO:0000256" key="4">
    <source>
        <dbReference type="ARBA" id="ARBA00022475"/>
    </source>
</evidence>
<comment type="subcellular location">
    <subcellularLocation>
        <location evidence="1">Cell membrane</location>
        <topology evidence="1">Multi-pass membrane protein</topology>
    </subcellularLocation>
</comment>
<sequence length="298" mass="32500">MAPVVPVASVTTKVAQASKQRSRIAYLLLIPGLGWLAIFFVIPLVTLFMTSLQAESASKPGTYVPGIQFSNYTDALAEYWPQFVRSFVYAGLATAFALVIAYPLAYFIAFKAGNWRSLMLVLVVAPAFASFLLRTYAWKTILADDGPVTSGLNALHLLPDGRILNTGIAVVAGLTYNFLPFMVLPLYASLDKIDYRLIEAGNDLYGSPQQVFRKVTWPLSMPGVVAGTLLTFIPAAGDFINAELLGSTKDKMIGNVIQTNFIEFRDYPTASALSFALMAVILVMVLSYIRRSGTEDLV</sequence>
<keyword evidence="7 8" id="KW-0472">Membrane</keyword>
<dbReference type="AlphaFoldDB" id="A0A6J7G4B7"/>
<keyword evidence="4" id="KW-1003">Cell membrane</keyword>
<evidence type="ECO:0000256" key="3">
    <source>
        <dbReference type="ARBA" id="ARBA00022448"/>
    </source>
</evidence>
<feature type="domain" description="ABC transmembrane type-1" evidence="9">
    <location>
        <begin position="83"/>
        <end position="290"/>
    </location>
</feature>
<reference evidence="12" key="1">
    <citation type="submission" date="2020-05" db="EMBL/GenBank/DDBJ databases">
        <authorList>
            <person name="Chiriac C."/>
            <person name="Salcher M."/>
            <person name="Ghai R."/>
            <person name="Kavagutti S V."/>
        </authorList>
    </citation>
    <scope>NUCLEOTIDE SEQUENCE</scope>
</reference>
<keyword evidence="3" id="KW-0813">Transport</keyword>
<dbReference type="EMBL" id="CAEZVB010000001">
    <property type="protein sequence ID" value="CAB4611812.1"/>
    <property type="molecule type" value="Genomic_DNA"/>
</dbReference>
<accession>A0A6J7G4B7</accession>
<dbReference type="GO" id="GO:0055085">
    <property type="term" value="P:transmembrane transport"/>
    <property type="evidence" value="ECO:0007669"/>
    <property type="project" value="InterPro"/>
</dbReference>
<dbReference type="SUPFAM" id="SSF161098">
    <property type="entry name" value="MetI-like"/>
    <property type="match status" value="1"/>
</dbReference>
<comment type="similarity">
    <text evidence="2">Belongs to the binding-protein-dependent transport system permease family. CysTW subfamily.</text>
</comment>
<feature type="transmembrane region" description="Helical" evidence="8">
    <location>
        <begin position="87"/>
        <end position="110"/>
    </location>
</feature>
<dbReference type="Gene3D" id="1.10.3720.10">
    <property type="entry name" value="MetI-like"/>
    <property type="match status" value="1"/>
</dbReference>
<proteinExistence type="inferred from homology"/>
<evidence type="ECO:0000313" key="12">
    <source>
        <dbReference type="EMBL" id="CAB4902727.1"/>
    </source>
</evidence>
<dbReference type="CDD" id="cd06261">
    <property type="entry name" value="TM_PBP2"/>
    <property type="match status" value="1"/>
</dbReference>
<evidence type="ECO:0000313" key="10">
    <source>
        <dbReference type="EMBL" id="CAB4611812.1"/>
    </source>
</evidence>
<feature type="transmembrane region" description="Helical" evidence="8">
    <location>
        <begin position="24"/>
        <end position="49"/>
    </location>
</feature>
<feature type="transmembrane region" description="Helical" evidence="8">
    <location>
        <begin position="215"/>
        <end position="236"/>
    </location>
</feature>
<dbReference type="EMBL" id="CAFBMO010000016">
    <property type="protein sequence ID" value="CAB4902727.1"/>
    <property type="molecule type" value="Genomic_DNA"/>
</dbReference>
<evidence type="ECO:0000256" key="8">
    <source>
        <dbReference type="SAM" id="Phobius"/>
    </source>
</evidence>
<evidence type="ECO:0000256" key="1">
    <source>
        <dbReference type="ARBA" id="ARBA00004651"/>
    </source>
</evidence>
<dbReference type="InterPro" id="IPR035906">
    <property type="entry name" value="MetI-like_sf"/>
</dbReference>
<keyword evidence="6 8" id="KW-1133">Transmembrane helix</keyword>
<organism evidence="12">
    <name type="scientific">freshwater metagenome</name>
    <dbReference type="NCBI Taxonomy" id="449393"/>
    <lineage>
        <taxon>unclassified sequences</taxon>
        <taxon>metagenomes</taxon>
        <taxon>ecological metagenomes</taxon>
    </lineage>
</organism>
<keyword evidence="5 8" id="KW-0812">Transmembrane</keyword>